<organism evidence="14 15">
    <name type="scientific">Macrostomum lignano</name>
    <dbReference type="NCBI Taxonomy" id="282301"/>
    <lineage>
        <taxon>Eukaryota</taxon>
        <taxon>Metazoa</taxon>
        <taxon>Spiralia</taxon>
        <taxon>Lophotrochozoa</taxon>
        <taxon>Platyhelminthes</taxon>
        <taxon>Rhabditophora</taxon>
        <taxon>Macrostomorpha</taxon>
        <taxon>Macrostomida</taxon>
        <taxon>Macrostomidae</taxon>
        <taxon>Macrostomum</taxon>
    </lineage>
</organism>
<keyword evidence="9" id="KW-0456">Lyase</keyword>
<dbReference type="PANTHER" id="PTHR48078">
    <property type="entry name" value="THREONINE DEHYDRATASE, MITOCHONDRIAL-RELATED"/>
    <property type="match status" value="1"/>
</dbReference>
<dbReference type="EC" id="4.3.1.17" evidence="5"/>
<evidence type="ECO:0000256" key="5">
    <source>
        <dbReference type="ARBA" id="ARBA00012093"/>
    </source>
</evidence>
<keyword evidence="6" id="KW-0312">Gluconeogenesis</keyword>
<evidence type="ECO:0000256" key="12">
    <source>
        <dbReference type="ARBA" id="ARBA00049406"/>
    </source>
</evidence>
<protein>
    <recommendedName>
        <fullName evidence="5">L-serine ammonia-lyase</fullName>
        <ecNumber evidence="5">4.3.1.17</ecNumber>
    </recommendedName>
    <alternativeName>
        <fullName evidence="10">L-serine deaminase</fullName>
    </alternativeName>
    <alternativeName>
        <fullName evidence="11">L-threonine dehydratase</fullName>
    </alternativeName>
</protein>
<evidence type="ECO:0000313" key="15">
    <source>
        <dbReference type="WBParaSite" id="maker-uti_cns_0002343-snap-gene-0.4-mRNA-1"/>
    </source>
</evidence>
<sequence>MPLPPLHVRTPLIESRPLTEALGRPGCRVWLKLENCQPTGSFKIRGIGCMVQRALLADKGCSQVVSSSGGNAGLAAAYAAAHSGLPCTVVVPSSTPESMRKRVSAEGAQVLVHGSVWRDAHAKAEELVSATPNSLLVHPYDHPDIWDGHGTLVDEILEPGSGLSSPPSAIVVAVGGGGLLCGIARAFQRRGLYPNLIAAETVGANCLSVAMATGHPVTLPGITSKATSLGASQICSSTWTTVQEFGDKASCVVCTDAEAAVASWRFLEDHHMLTETACGAALSVVYNSRVPETALSNGGDIVVVVCGGRNVTVRTPLIESRPLTEALGRPGCRVWLKLENCQPTGSFKIRGIGCMVQRALLADKGCSQVVSSSGGNAGLAAAYAAAHSGLPCTVVVPSSTPESMRKRVSAEGAQVLVHGSVWRDAHAKAEELVSATPNSLLVHPYDHPDIWDGHGTLVDEILEPGSGLSSPPSAIVVAVGGGGLLCGIARAFQRRGLYPNLIAAETVGANCLSVAMATGHPVTLPGITSKATSLGASQICSSTWTTVQEFGDKASCVVCTDAEAAVASWRFLEDHHMLTETACGAALSVVYNSRVPETALSNGGDIVVVVCGGRNVTVSQLSELAGLDS</sequence>
<comment type="catalytic activity">
    <reaction evidence="12">
        <text>L-serine = pyruvate + NH4(+)</text>
        <dbReference type="Rhea" id="RHEA:19169"/>
        <dbReference type="ChEBI" id="CHEBI:15361"/>
        <dbReference type="ChEBI" id="CHEBI:28938"/>
        <dbReference type="ChEBI" id="CHEBI:33384"/>
        <dbReference type="EC" id="4.3.1.17"/>
    </reaction>
</comment>
<name>A0A1I8GLH6_9PLAT</name>
<dbReference type="FunFam" id="3.40.50.1100:FF:000040">
    <property type="entry name" value="L-serine dehydratase, putative"/>
    <property type="match status" value="2"/>
</dbReference>
<dbReference type="InterPro" id="IPR036052">
    <property type="entry name" value="TrpB-like_PALP_sf"/>
</dbReference>
<comment type="pathway">
    <text evidence="3">Carbohydrate biosynthesis; gluconeogenesis.</text>
</comment>
<dbReference type="GO" id="GO:0004794">
    <property type="term" value="F:threonine deaminase activity"/>
    <property type="evidence" value="ECO:0007669"/>
    <property type="project" value="TreeGrafter"/>
</dbReference>
<dbReference type="InterPro" id="IPR050147">
    <property type="entry name" value="Ser/Thr_Dehydratase"/>
</dbReference>
<dbReference type="GO" id="GO:0005737">
    <property type="term" value="C:cytoplasm"/>
    <property type="evidence" value="ECO:0007669"/>
    <property type="project" value="UniProtKB-SubCell"/>
</dbReference>
<dbReference type="SUPFAM" id="SSF53686">
    <property type="entry name" value="Tryptophan synthase beta subunit-like PLP-dependent enzymes"/>
    <property type="match status" value="2"/>
</dbReference>
<dbReference type="Gene3D" id="3.40.50.1100">
    <property type="match status" value="4"/>
</dbReference>
<dbReference type="InterPro" id="IPR001926">
    <property type="entry name" value="TrpB-like_PALP"/>
</dbReference>
<dbReference type="AlphaFoldDB" id="A0A1I8GLH6"/>
<evidence type="ECO:0000259" key="13">
    <source>
        <dbReference type="Pfam" id="PF00291"/>
    </source>
</evidence>
<dbReference type="PROSITE" id="PS00165">
    <property type="entry name" value="DEHYDRATASE_SER_THR"/>
    <property type="match status" value="2"/>
</dbReference>
<accession>A0A1I8GLH6</accession>
<comment type="cofactor">
    <cofactor evidence="1">
        <name>pyridoxal 5'-phosphate</name>
        <dbReference type="ChEBI" id="CHEBI:597326"/>
    </cofactor>
</comment>
<evidence type="ECO:0000256" key="2">
    <source>
        <dbReference type="ARBA" id="ARBA00004496"/>
    </source>
</evidence>
<dbReference type="GO" id="GO:0003941">
    <property type="term" value="F:L-serine ammonia-lyase activity"/>
    <property type="evidence" value="ECO:0007669"/>
    <property type="project" value="UniProtKB-EC"/>
</dbReference>
<evidence type="ECO:0000256" key="9">
    <source>
        <dbReference type="ARBA" id="ARBA00023239"/>
    </source>
</evidence>
<keyword evidence="7" id="KW-0963">Cytoplasm</keyword>
<comment type="similarity">
    <text evidence="4">Belongs to the serine/threonine dehydratase family.</text>
</comment>
<dbReference type="PANTHER" id="PTHR48078:SF2">
    <property type="entry name" value="CATABOLIC L-SERINE_THREONINE DEHYDRATASE"/>
    <property type="match status" value="1"/>
</dbReference>
<evidence type="ECO:0000256" key="7">
    <source>
        <dbReference type="ARBA" id="ARBA00022490"/>
    </source>
</evidence>
<evidence type="ECO:0000256" key="1">
    <source>
        <dbReference type="ARBA" id="ARBA00001933"/>
    </source>
</evidence>
<evidence type="ECO:0000313" key="14">
    <source>
        <dbReference type="Proteomes" id="UP000095280"/>
    </source>
</evidence>
<dbReference type="InterPro" id="IPR000634">
    <property type="entry name" value="Ser/Thr_deHydtase_PyrdxlP-BS"/>
</dbReference>
<evidence type="ECO:0000256" key="6">
    <source>
        <dbReference type="ARBA" id="ARBA00022432"/>
    </source>
</evidence>
<comment type="subcellular location">
    <subcellularLocation>
        <location evidence="2">Cytoplasm</location>
    </subcellularLocation>
</comment>
<keyword evidence="14" id="KW-1185">Reference proteome</keyword>
<evidence type="ECO:0000256" key="4">
    <source>
        <dbReference type="ARBA" id="ARBA00010869"/>
    </source>
</evidence>
<evidence type="ECO:0000256" key="11">
    <source>
        <dbReference type="ARBA" id="ARBA00042605"/>
    </source>
</evidence>
<evidence type="ECO:0000256" key="10">
    <source>
        <dbReference type="ARBA" id="ARBA00041766"/>
    </source>
</evidence>
<evidence type="ECO:0000256" key="8">
    <source>
        <dbReference type="ARBA" id="ARBA00022898"/>
    </source>
</evidence>
<dbReference type="GO" id="GO:0030170">
    <property type="term" value="F:pyridoxal phosphate binding"/>
    <property type="evidence" value="ECO:0007669"/>
    <property type="project" value="InterPro"/>
</dbReference>
<dbReference type="Proteomes" id="UP000095280">
    <property type="component" value="Unplaced"/>
</dbReference>
<dbReference type="Pfam" id="PF00291">
    <property type="entry name" value="PALP"/>
    <property type="match status" value="2"/>
</dbReference>
<proteinExistence type="inferred from homology"/>
<keyword evidence="8" id="KW-0663">Pyridoxal phosphate</keyword>
<dbReference type="GO" id="GO:0006565">
    <property type="term" value="P:L-serine catabolic process"/>
    <property type="evidence" value="ECO:0007669"/>
    <property type="project" value="TreeGrafter"/>
</dbReference>
<evidence type="ECO:0000256" key="3">
    <source>
        <dbReference type="ARBA" id="ARBA00004742"/>
    </source>
</evidence>
<dbReference type="WBParaSite" id="maker-uti_cns_0002343-snap-gene-0.4-mRNA-1">
    <property type="protein sequence ID" value="maker-uti_cns_0002343-snap-gene-0.4-mRNA-1"/>
    <property type="gene ID" value="maker-uti_cns_0002343-snap-gene-0.4"/>
</dbReference>
<feature type="domain" description="Tryptophan synthase beta chain-like PALP" evidence="13">
    <location>
        <begin position="314"/>
        <end position="612"/>
    </location>
</feature>
<dbReference type="GO" id="GO:0009097">
    <property type="term" value="P:isoleucine biosynthetic process"/>
    <property type="evidence" value="ECO:0007669"/>
    <property type="project" value="TreeGrafter"/>
</dbReference>
<dbReference type="GO" id="GO:0006094">
    <property type="term" value="P:gluconeogenesis"/>
    <property type="evidence" value="ECO:0007669"/>
    <property type="project" value="UniProtKB-KW"/>
</dbReference>
<reference evidence="15" key="1">
    <citation type="submission" date="2016-11" db="UniProtKB">
        <authorList>
            <consortium name="WormBaseParasite"/>
        </authorList>
    </citation>
    <scope>IDENTIFICATION</scope>
</reference>
<feature type="domain" description="Tryptophan synthase beta chain-like PALP" evidence="13">
    <location>
        <begin position="7"/>
        <end position="307"/>
    </location>
</feature>
<dbReference type="GO" id="GO:0006567">
    <property type="term" value="P:L-threonine catabolic process"/>
    <property type="evidence" value="ECO:0007669"/>
    <property type="project" value="TreeGrafter"/>
</dbReference>